<accession>A0A814Z638</accession>
<reference evidence="2" key="1">
    <citation type="submission" date="2021-02" db="EMBL/GenBank/DDBJ databases">
        <authorList>
            <person name="Nowell W R."/>
        </authorList>
    </citation>
    <scope>NUCLEOTIDE SEQUENCE</scope>
</reference>
<evidence type="ECO:0000313" key="1">
    <source>
        <dbReference type="EMBL" id="CAF0960363.1"/>
    </source>
</evidence>
<dbReference type="OrthoDB" id="9986641at2759"/>
<gene>
    <name evidence="2" type="ORF">EDS130_LOCUS27388</name>
    <name evidence="1" type="ORF">XAT740_LOCUS11146</name>
</gene>
<name>A0A814Z638_ADIRI</name>
<protein>
    <submittedName>
        <fullName evidence="2">Uncharacterized protein</fullName>
    </submittedName>
</protein>
<keyword evidence="3" id="KW-1185">Reference proteome</keyword>
<evidence type="ECO:0000313" key="3">
    <source>
        <dbReference type="Proteomes" id="UP000663828"/>
    </source>
</evidence>
<comment type="caution">
    <text evidence="2">The sequence shown here is derived from an EMBL/GenBank/DDBJ whole genome shotgun (WGS) entry which is preliminary data.</text>
</comment>
<evidence type="ECO:0000313" key="4">
    <source>
        <dbReference type="Proteomes" id="UP000663852"/>
    </source>
</evidence>
<organism evidence="2 4">
    <name type="scientific">Adineta ricciae</name>
    <name type="common">Rotifer</name>
    <dbReference type="NCBI Taxonomy" id="249248"/>
    <lineage>
        <taxon>Eukaryota</taxon>
        <taxon>Metazoa</taxon>
        <taxon>Spiralia</taxon>
        <taxon>Gnathifera</taxon>
        <taxon>Rotifera</taxon>
        <taxon>Eurotatoria</taxon>
        <taxon>Bdelloidea</taxon>
        <taxon>Adinetida</taxon>
        <taxon>Adinetidae</taxon>
        <taxon>Adineta</taxon>
    </lineage>
</organism>
<dbReference type="EMBL" id="CAJNOJ010000172">
    <property type="protein sequence ID" value="CAF1239611.1"/>
    <property type="molecule type" value="Genomic_DNA"/>
</dbReference>
<dbReference type="Proteomes" id="UP000663852">
    <property type="component" value="Unassembled WGS sequence"/>
</dbReference>
<sequence length="230" mass="26876">MSSVVQNSFPMNIIFDIPPEYLENGKTLLIEKHDEIYVDGCHLSKPPRFIRLLHGLCLIDTQQQDLRLVNYTHQLESTINDNQFVQIVIQFPGKYFDNGKSITIGKSNSNDEKTISGNYKDLYNDCLEKKDVHIEIPIEFLQRGITIVVEKENIFIKKSLDYHKEQSHHLSNNQFTKRDHLQTKNLMEITIEVAPEIFHNGQTITFRKEDLETIIANFPYRRQSKVDINN</sequence>
<proteinExistence type="predicted"/>
<evidence type="ECO:0000313" key="2">
    <source>
        <dbReference type="EMBL" id="CAF1239611.1"/>
    </source>
</evidence>
<dbReference type="Proteomes" id="UP000663828">
    <property type="component" value="Unassembled WGS sequence"/>
</dbReference>
<dbReference type="EMBL" id="CAJNOR010000606">
    <property type="protein sequence ID" value="CAF0960363.1"/>
    <property type="molecule type" value="Genomic_DNA"/>
</dbReference>
<dbReference type="AlphaFoldDB" id="A0A814Z638"/>